<reference evidence="1 2" key="1">
    <citation type="journal article" date="2012" name="J. Bacteriol.">
        <title>Genome Sequence of the Protease-Producing Bacterium Rheinheimera nanhaiensis E407-8T, Isolated from Deep-Sea Sediment of the South China Sea.</title>
        <authorList>
            <person name="Zhang X.-Y."/>
            <person name="Zhang Y.-J."/>
            <person name="Qin Q.-L."/>
            <person name="Xie B.-B."/>
            <person name="Chen X.-L."/>
            <person name="Zhou B.-C."/>
            <person name="Zhang Y.-Z."/>
        </authorList>
    </citation>
    <scope>NUCLEOTIDE SEQUENCE [LARGE SCALE GENOMIC DNA]</scope>
    <source>
        <strain evidence="1 2">E407-8</strain>
    </source>
</reference>
<dbReference type="EMBL" id="BAFK01000003">
    <property type="protein sequence ID" value="GAB57877.1"/>
    <property type="molecule type" value="Genomic_DNA"/>
</dbReference>
<organism evidence="1 2">
    <name type="scientific">Rheinheimera nanhaiensis E407-8</name>
    <dbReference type="NCBI Taxonomy" id="562729"/>
    <lineage>
        <taxon>Bacteria</taxon>
        <taxon>Pseudomonadati</taxon>
        <taxon>Pseudomonadota</taxon>
        <taxon>Gammaproteobacteria</taxon>
        <taxon>Chromatiales</taxon>
        <taxon>Chromatiaceae</taxon>
        <taxon>Rheinheimera</taxon>
    </lineage>
</organism>
<name>I1DUZ9_9GAMM</name>
<evidence type="ECO:0000313" key="1">
    <source>
        <dbReference type="EMBL" id="GAB57877.1"/>
    </source>
</evidence>
<gene>
    <name evidence="1" type="ORF">RNAN_0847</name>
</gene>
<proteinExistence type="predicted"/>
<comment type="caution">
    <text evidence="1">The sequence shown here is derived from an EMBL/GenBank/DDBJ whole genome shotgun (WGS) entry which is preliminary data.</text>
</comment>
<protein>
    <submittedName>
        <fullName evidence="1">Uncharacterized protein</fullName>
    </submittedName>
</protein>
<dbReference type="Proteomes" id="UP000004374">
    <property type="component" value="Unassembled WGS sequence"/>
</dbReference>
<accession>I1DUZ9</accession>
<sequence length="38" mass="4506">MHQTNQNCACEINSMKSLDIKYKQYEENTILAVRLLMM</sequence>
<keyword evidence="2" id="KW-1185">Reference proteome</keyword>
<evidence type="ECO:0000313" key="2">
    <source>
        <dbReference type="Proteomes" id="UP000004374"/>
    </source>
</evidence>
<dbReference type="AlphaFoldDB" id="I1DUZ9"/>